<feature type="region of interest" description="Disordered" evidence="1">
    <location>
        <begin position="1"/>
        <end position="21"/>
    </location>
</feature>
<reference evidence="3" key="1">
    <citation type="submission" date="2017-06" db="EMBL/GenBank/DDBJ databases">
        <authorList>
            <person name="Varghese N."/>
            <person name="Submissions S."/>
        </authorList>
    </citation>
    <scope>NUCLEOTIDE SEQUENCE [LARGE SCALE GENOMIC DNA]</scope>
    <source>
        <strain evidence="3">DSM 44485</strain>
    </source>
</reference>
<dbReference type="InterPro" id="IPR028082">
    <property type="entry name" value="Peripla_BP_I"/>
</dbReference>
<dbReference type="OrthoDB" id="9785139at2"/>
<dbReference type="EMBL" id="FZNP01000007">
    <property type="protein sequence ID" value="SNR79309.1"/>
    <property type="molecule type" value="Genomic_DNA"/>
</dbReference>
<dbReference type="Gene3D" id="3.40.50.2300">
    <property type="match status" value="1"/>
</dbReference>
<organism evidence="2 3">
    <name type="scientific">Actinomadura mexicana</name>
    <dbReference type="NCBI Taxonomy" id="134959"/>
    <lineage>
        <taxon>Bacteria</taxon>
        <taxon>Bacillati</taxon>
        <taxon>Actinomycetota</taxon>
        <taxon>Actinomycetes</taxon>
        <taxon>Streptosporangiales</taxon>
        <taxon>Thermomonosporaceae</taxon>
        <taxon>Actinomadura</taxon>
    </lineage>
</organism>
<proteinExistence type="predicted"/>
<dbReference type="AlphaFoldDB" id="A0A238Z8C5"/>
<dbReference type="SUPFAM" id="SSF53822">
    <property type="entry name" value="Periplasmic binding protein-like I"/>
    <property type="match status" value="1"/>
</dbReference>
<accession>A0A238Z8C5</accession>
<dbReference type="RefSeq" id="WP_089313074.1">
    <property type="nucleotide sequence ID" value="NZ_FZNP01000007.1"/>
</dbReference>
<sequence length="87" mass="9824">MCHRHIGSIGGPPDTNFGQERFGGYEQALREHGLLVDERLVERGPFEPAFGSDPTDRLLHRTPEMTALLAAFVQSWWPVRKARLTVP</sequence>
<dbReference type="Proteomes" id="UP000198420">
    <property type="component" value="Unassembled WGS sequence"/>
</dbReference>
<gene>
    <name evidence="2" type="ORF">SAMN06265355_10725</name>
</gene>
<evidence type="ECO:0000313" key="2">
    <source>
        <dbReference type="EMBL" id="SNR79309.1"/>
    </source>
</evidence>
<evidence type="ECO:0000313" key="3">
    <source>
        <dbReference type="Proteomes" id="UP000198420"/>
    </source>
</evidence>
<protein>
    <submittedName>
        <fullName evidence="2">Uncharacterized protein</fullName>
    </submittedName>
</protein>
<keyword evidence="3" id="KW-1185">Reference proteome</keyword>
<evidence type="ECO:0000256" key="1">
    <source>
        <dbReference type="SAM" id="MobiDB-lite"/>
    </source>
</evidence>
<name>A0A238Z8C5_9ACTN</name>